<dbReference type="Pfam" id="PF13248">
    <property type="entry name" value="Zn_ribbon_3"/>
    <property type="match status" value="1"/>
</dbReference>
<dbReference type="RefSeq" id="WP_025067206.1">
    <property type="nucleotide sequence ID" value="NZ_UGTM01000002.1"/>
</dbReference>
<evidence type="ECO:0000313" key="4">
    <source>
        <dbReference type="EMBL" id="SUB94155.1"/>
    </source>
</evidence>
<keyword evidence="2" id="KW-0812">Transmembrane</keyword>
<keyword evidence="2" id="KW-0472">Membrane</keyword>
<organism evidence="4 5">
    <name type="scientific">Prevotella denticola</name>
    <dbReference type="NCBI Taxonomy" id="28129"/>
    <lineage>
        <taxon>Bacteria</taxon>
        <taxon>Pseudomonadati</taxon>
        <taxon>Bacteroidota</taxon>
        <taxon>Bacteroidia</taxon>
        <taxon>Bacteroidales</taxon>
        <taxon>Prevotellaceae</taxon>
        <taxon>Prevotella</taxon>
    </lineage>
</organism>
<evidence type="ECO:0000259" key="3">
    <source>
        <dbReference type="Pfam" id="PF13248"/>
    </source>
</evidence>
<proteinExistence type="predicted"/>
<gene>
    <name evidence="4" type="ORF">NCTC13067_02016</name>
</gene>
<dbReference type="AlphaFoldDB" id="A0A379EDM7"/>
<dbReference type="EMBL" id="UGTM01000002">
    <property type="protein sequence ID" value="SUB94155.1"/>
    <property type="molecule type" value="Genomic_DNA"/>
</dbReference>
<keyword evidence="2" id="KW-1133">Transmembrane helix</keyword>
<accession>A0A379EDM7</accession>
<evidence type="ECO:0000313" key="5">
    <source>
        <dbReference type="Proteomes" id="UP000255469"/>
    </source>
</evidence>
<evidence type="ECO:0000256" key="2">
    <source>
        <dbReference type="SAM" id="Phobius"/>
    </source>
</evidence>
<sequence>MIIKCPECGHQVSDKAPVCPSCGVEIAGHIVRCSHCGELYLKEEPSCPNCHHTETDATEAGSKSPAGVQEENGGKAGPIVVMPVAEDGAGSRETSAAAVPEAGSGKEEAHGTADSSSAGSEVEEQTVDADFIIDDAADEEAIAAAEAVQEAAAGETPQKHGHVSLAVSLLIAAITAAVLLFLYNQGADMSRANSEQEAYAQALGSDEPTVLRNYLAENPSAPKTHRDSVAARLKTLVTADHSRQDADRELAAAMAGNSKAALQQFLSKHPDTEHRSEVEARIDEIDWAQAVEKNDENAYLGYKAQHAAGLHSKEADEKLKTLLVHTVSDGEKTAAVGAVRQLLQGMNSKSSEKIAGAVAPSLNFLGAGGSTAKDIRRYMTDRLYQADVKTINWHLGSPAEITKDSNDDGAELHLKVPATLDIERKGGRSRRNYILSATVKDGKITRVNWNQI</sequence>
<dbReference type="InterPro" id="IPR059113">
    <property type="entry name" value="Znf_ribbon"/>
</dbReference>
<protein>
    <submittedName>
        <fullName evidence="4">Double zinc ribbon</fullName>
    </submittedName>
</protein>
<reference evidence="4 5" key="1">
    <citation type="submission" date="2018-06" db="EMBL/GenBank/DDBJ databases">
        <authorList>
            <consortium name="Pathogen Informatics"/>
            <person name="Doyle S."/>
        </authorList>
    </citation>
    <scope>NUCLEOTIDE SEQUENCE [LARGE SCALE GENOMIC DNA]</scope>
    <source>
        <strain evidence="4 5">NCTC13067</strain>
    </source>
</reference>
<feature type="region of interest" description="Disordered" evidence="1">
    <location>
        <begin position="88"/>
        <end position="124"/>
    </location>
</feature>
<name>A0A379EDM7_9BACT</name>
<feature type="domain" description="Putative zinc-ribbon" evidence="3">
    <location>
        <begin position="3"/>
        <end position="25"/>
    </location>
</feature>
<dbReference type="Proteomes" id="UP000255469">
    <property type="component" value="Unassembled WGS sequence"/>
</dbReference>
<feature type="region of interest" description="Disordered" evidence="1">
    <location>
        <begin position="51"/>
        <end position="76"/>
    </location>
</feature>
<evidence type="ECO:0000256" key="1">
    <source>
        <dbReference type="SAM" id="MobiDB-lite"/>
    </source>
</evidence>
<feature type="transmembrane region" description="Helical" evidence="2">
    <location>
        <begin position="163"/>
        <end position="183"/>
    </location>
</feature>